<evidence type="ECO:0000313" key="2">
    <source>
        <dbReference type="Proteomes" id="UP000290191"/>
    </source>
</evidence>
<accession>A0A4Q0XWE4</accession>
<proteinExistence type="predicted"/>
<name>A0A4Q0XWE4_9BACT</name>
<gene>
    <name evidence="1" type="ORF">CRV06_14185</name>
</gene>
<dbReference type="Proteomes" id="UP000290191">
    <property type="component" value="Unassembled WGS sequence"/>
</dbReference>
<evidence type="ECO:0008006" key="3">
    <source>
        <dbReference type="Google" id="ProtNLM"/>
    </source>
</evidence>
<dbReference type="AlphaFoldDB" id="A0A4Q0XWE4"/>
<dbReference type="PROSITE" id="PS51257">
    <property type="entry name" value="PROKAR_LIPOPROTEIN"/>
    <property type="match status" value="1"/>
</dbReference>
<dbReference type="STRING" id="877500.GCA_000935065_00661"/>
<comment type="caution">
    <text evidence="1">The sequence shown here is derived from an EMBL/GenBank/DDBJ whole genome shotgun (WGS) entry which is preliminary data.</text>
</comment>
<dbReference type="EMBL" id="PDKO01000017">
    <property type="protein sequence ID" value="RXJ61315.1"/>
    <property type="molecule type" value="Genomic_DNA"/>
</dbReference>
<sequence length="204" mass="24093">MVIKTIKILFLILLFTGCSIKNDSVYSMNNAKSMFLGKSENPVLVEFQKAKLEHHYYFRCVDDSYTLAGESSTYGKLFIEYVRLDHNCHWTGLPSGFFISNIRNQLKLDDIEVVENYDIKGYDFSTLKVNKNSYLSVIYIYSSSKDIFILDYKGFLYDKLLKSFKKDYKSKYSNKKRYKGEYNDSLVRKNLLENYFDIEIEDRL</sequence>
<keyword evidence="2" id="KW-1185">Reference proteome</keyword>
<reference evidence="1 2" key="1">
    <citation type="submission" date="2017-10" db="EMBL/GenBank/DDBJ databases">
        <title>Genomics of the genus Arcobacter.</title>
        <authorList>
            <person name="Perez-Cataluna A."/>
            <person name="Figueras M.J."/>
        </authorList>
    </citation>
    <scope>NUCLEOTIDE SEQUENCE [LARGE SCALE GENOMIC DNA]</scope>
    <source>
        <strain evidence="1 2">DSM 24636</strain>
    </source>
</reference>
<dbReference type="RefSeq" id="WP_044415562.1">
    <property type="nucleotide sequence ID" value="NZ_CP041070.1"/>
</dbReference>
<protein>
    <recommendedName>
        <fullName evidence="3">Lipoprotein</fullName>
    </recommendedName>
</protein>
<evidence type="ECO:0000313" key="1">
    <source>
        <dbReference type="EMBL" id="RXJ61315.1"/>
    </source>
</evidence>
<dbReference type="OrthoDB" id="5365598at2"/>
<organism evidence="1 2">
    <name type="scientific">Halarcobacter anaerophilus</name>
    <dbReference type="NCBI Taxonomy" id="877500"/>
    <lineage>
        <taxon>Bacteria</taxon>
        <taxon>Pseudomonadati</taxon>
        <taxon>Campylobacterota</taxon>
        <taxon>Epsilonproteobacteria</taxon>
        <taxon>Campylobacterales</taxon>
        <taxon>Arcobacteraceae</taxon>
        <taxon>Halarcobacter</taxon>
    </lineage>
</organism>